<evidence type="ECO:0000313" key="3">
    <source>
        <dbReference type="WBParaSite" id="BTMF_0000986601-mRNA-1"/>
    </source>
</evidence>
<dbReference type="Proteomes" id="UP000280834">
    <property type="component" value="Unassembled WGS sequence"/>
</dbReference>
<name>A0A0R3QQ81_9BILA</name>
<reference evidence="1 2" key="2">
    <citation type="submission" date="2018-11" db="EMBL/GenBank/DDBJ databases">
        <authorList>
            <consortium name="Pathogen Informatics"/>
        </authorList>
    </citation>
    <scope>NUCLEOTIDE SEQUENCE [LARGE SCALE GENOMIC DNA]</scope>
</reference>
<keyword evidence="2" id="KW-1185">Reference proteome</keyword>
<protein>
    <submittedName>
        <fullName evidence="1 3">Uncharacterized protein</fullName>
    </submittedName>
</protein>
<reference evidence="3" key="1">
    <citation type="submission" date="2017-02" db="UniProtKB">
        <authorList>
            <consortium name="WormBaseParasite"/>
        </authorList>
    </citation>
    <scope>IDENTIFICATION</scope>
</reference>
<accession>A0A0R3QQ81</accession>
<organism evidence="3">
    <name type="scientific">Brugia timori</name>
    <dbReference type="NCBI Taxonomy" id="42155"/>
    <lineage>
        <taxon>Eukaryota</taxon>
        <taxon>Metazoa</taxon>
        <taxon>Ecdysozoa</taxon>
        <taxon>Nematoda</taxon>
        <taxon>Chromadorea</taxon>
        <taxon>Rhabditida</taxon>
        <taxon>Spirurina</taxon>
        <taxon>Spiruromorpha</taxon>
        <taxon>Filarioidea</taxon>
        <taxon>Onchocercidae</taxon>
        <taxon>Brugia</taxon>
    </lineage>
</organism>
<evidence type="ECO:0000313" key="1">
    <source>
        <dbReference type="EMBL" id="VDO26305.1"/>
    </source>
</evidence>
<evidence type="ECO:0000313" key="2">
    <source>
        <dbReference type="Proteomes" id="UP000280834"/>
    </source>
</evidence>
<proteinExistence type="predicted"/>
<dbReference type="WBParaSite" id="BTMF_0000986601-mRNA-1">
    <property type="protein sequence ID" value="BTMF_0000986601-mRNA-1"/>
    <property type="gene ID" value="BTMF_0000986601"/>
</dbReference>
<dbReference type="EMBL" id="UZAG01016155">
    <property type="protein sequence ID" value="VDO26305.1"/>
    <property type="molecule type" value="Genomic_DNA"/>
</dbReference>
<gene>
    <name evidence="1" type="ORF">BTMF_LOCUS7917</name>
</gene>
<dbReference type="AlphaFoldDB" id="A0A0R3QQ81"/>
<sequence>MGKEKRPRPNAYTSLRRCRSRPNNYVKSEKETYVHSPRKMQDISEITDITQTSKSMVNLNCCTGSRSKRRLQKLENILHCC</sequence>